<feature type="signal peptide" evidence="1">
    <location>
        <begin position="1"/>
        <end position="23"/>
    </location>
</feature>
<dbReference type="EMBL" id="JACXAA010000003">
    <property type="protein sequence ID" value="MBD2753296.1"/>
    <property type="molecule type" value="Genomic_DNA"/>
</dbReference>
<dbReference type="PROSITE" id="PS51257">
    <property type="entry name" value="PROKAR_LIPOPROTEIN"/>
    <property type="match status" value="1"/>
</dbReference>
<gene>
    <name evidence="2" type="ORF">IC230_10380</name>
</gene>
<feature type="chain" id="PRO_5037299032" evidence="1">
    <location>
        <begin position="24"/>
        <end position="358"/>
    </location>
</feature>
<keyword evidence="3" id="KW-1185">Reference proteome</keyword>
<dbReference type="RefSeq" id="WP_191038922.1">
    <property type="nucleotide sequence ID" value="NZ_JACXAA010000003.1"/>
</dbReference>
<organism evidence="2 3">
    <name type="scientific">Spirosoma validum</name>
    <dbReference type="NCBI Taxonomy" id="2771355"/>
    <lineage>
        <taxon>Bacteria</taxon>
        <taxon>Pseudomonadati</taxon>
        <taxon>Bacteroidota</taxon>
        <taxon>Cytophagia</taxon>
        <taxon>Cytophagales</taxon>
        <taxon>Cytophagaceae</taxon>
        <taxon>Spirosoma</taxon>
    </lineage>
</organism>
<name>A0A927GD87_9BACT</name>
<reference evidence="2" key="1">
    <citation type="submission" date="2020-09" db="EMBL/GenBank/DDBJ databases">
        <authorList>
            <person name="Kim M.K."/>
        </authorList>
    </citation>
    <scope>NUCLEOTIDE SEQUENCE</scope>
    <source>
        <strain evidence="2">BT704</strain>
    </source>
</reference>
<evidence type="ECO:0000313" key="3">
    <source>
        <dbReference type="Proteomes" id="UP000653797"/>
    </source>
</evidence>
<dbReference type="Proteomes" id="UP000653797">
    <property type="component" value="Unassembled WGS sequence"/>
</dbReference>
<sequence length="358" mass="37915">MKTFTNKFVWSFYGLCLVLLVYACRNQDAEPLAPFTFDSLKELALPSLRVSAPPPVTVTPATITQSSQASQVKSGIASIPSMGSVPPVVTQAVANMSAALAAAGVSAESLNSSFTTQVINTLNSGGTLPTPLQATINNLVANPVLQPYFVTVTYPKVNGQTIGPTTTSIVGPGTVSSIAVPISISAIQYPSNGDPCFKQANDLYDAKIFGLEGDRQNQAAQVEATYTQAKASAEADVPGCVNGKLSEYNTLVTQANQALTTSLNDLNSAQATLGPTNYNVLKAFLYTLYAQQIQLYFSLRAAEFNTCAITSTIKVASAKFARDTDINTINSNFNATIRQAQRIVLQLFDSCHNQGTGN</sequence>
<proteinExistence type="predicted"/>
<accession>A0A927GD87</accession>
<evidence type="ECO:0000256" key="1">
    <source>
        <dbReference type="SAM" id="SignalP"/>
    </source>
</evidence>
<comment type="caution">
    <text evidence="2">The sequence shown here is derived from an EMBL/GenBank/DDBJ whole genome shotgun (WGS) entry which is preliminary data.</text>
</comment>
<dbReference type="AlphaFoldDB" id="A0A927GD87"/>
<protein>
    <submittedName>
        <fullName evidence="2">Uncharacterized protein</fullName>
    </submittedName>
</protein>
<keyword evidence="1" id="KW-0732">Signal</keyword>
<evidence type="ECO:0000313" key="2">
    <source>
        <dbReference type="EMBL" id="MBD2753296.1"/>
    </source>
</evidence>